<evidence type="ECO:0000256" key="1">
    <source>
        <dbReference type="ARBA" id="ARBA00000971"/>
    </source>
</evidence>
<dbReference type="PROSITE" id="PS50072">
    <property type="entry name" value="CSA_PPIASE_2"/>
    <property type="match status" value="1"/>
</dbReference>
<dbReference type="AlphaFoldDB" id="A0AA39J0L5"/>
<evidence type="ECO:0000256" key="2">
    <source>
        <dbReference type="ARBA" id="ARBA00013194"/>
    </source>
</evidence>
<evidence type="ECO:0000259" key="5">
    <source>
        <dbReference type="PROSITE" id="PS50072"/>
    </source>
</evidence>
<dbReference type="GO" id="GO:0005737">
    <property type="term" value="C:cytoplasm"/>
    <property type="evidence" value="ECO:0007669"/>
    <property type="project" value="TreeGrafter"/>
</dbReference>
<proteinExistence type="predicted"/>
<feature type="domain" description="PPIase cyclophilin-type" evidence="5">
    <location>
        <begin position="19"/>
        <end position="71"/>
    </location>
</feature>
<dbReference type="EC" id="5.2.1.8" evidence="2"/>
<dbReference type="GO" id="GO:0006457">
    <property type="term" value="P:protein folding"/>
    <property type="evidence" value="ECO:0007669"/>
    <property type="project" value="TreeGrafter"/>
</dbReference>
<dbReference type="GO" id="GO:0003755">
    <property type="term" value="F:peptidyl-prolyl cis-trans isomerase activity"/>
    <property type="evidence" value="ECO:0007669"/>
    <property type="project" value="UniProtKB-KW"/>
</dbReference>
<reference evidence="6" key="1">
    <citation type="submission" date="2023-06" db="EMBL/GenBank/DDBJ databases">
        <authorList>
            <consortium name="Lawrence Berkeley National Laboratory"/>
            <person name="Ahrendt S."/>
            <person name="Sahu N."/>
            <person name="Indic B."/>
            <person name="Wong-Bajracharya J."/>
            <person name="Merenyi Z."/>
            <person name="Ke H.-M."/>
            <person name="Monk M."/>
            <person name="Kocsube S."/>
            <person name="Drula E."/>
            <person name="Lipzen A."/>
            <person name="Balint B."/>
            <person name="Henrissat B."/>
            <person name="Andreopoulos B."/>
            <person name="Martin F.M."/>
            <person name="Harder C.B."/>
            <person name="Rigling D."/>
            <person name="Ford K.L."/>
            <person name="Foster G.D."/>
            <person name="Pangilinan J."/>
            <person name="Papanicolaou A."/>
            <person name="Barry K."/>
            <person name="LaButti K."/>
            <person name="Viragh M."/>
            <person name="Koriabine M."/>
            <person name="Yan M."/>
            <person name="Riley R."/>
            <person name="Champramary S."/>
            <person name="Plett K.L."/>
            <person name="Tsai I.J."/>
            <person name="Slot J."/>
            <person name="Sipos G."/>
            <person name="Plett J."/>
            <person name="Nagy L.G."/>
            <person name="Grigoriev I.V."/>
        </authorList>
    </citation>
    <scope>NUCLEOTIDE SEQUENCE</scope>
    <source>
        <strain evidence="6">FPL87.14</strain>
    </source>
</reference>
<comment type="caution">
    <text evidence="6">The sequence shown here is derived from an EMBL/GenBank/DDBJ whole genome shotgun (WGS) entry which is preliminary data.</text>
</comment>
<dbReference type="Gene3D" id="2.40.100.10">
    <property type="entry name" value="Cyclophilin-like"/>
    <property type="match status" value="1"/>
</dbReference>
<evidence type="ECO:0000313" key="7">
    <source>
        <dbReference type="Proteomes" id="UP001175226"/>
    </source>
</evidence>
<dbReference type="EMBL" id="JAUEPT010000097">
    <property type="protein sequence ID" value="KAK0432283.1"/>
    <property type="molecule type" value="Genomic_DNA"/>
</dbReference>
<dbReference type="InterPro" id="IPR029000">
    <property type="entry name" value="Cyclophilin-like_dom_sf"/>
</dbReference>
<dbReference type="Pfam" id="PF00160">
    <property type="entry name" value="Pro_isomerase"/>
    <property type="match status" value="1"/>
</dbReference>
<keyword evidence="7" id="KW-1185">Reference proteome</keyword>
<gene>
    <name evidence="6" type="ORF">EV421DRAFT_1911102</name>
</gene>
<keyword evidence="3" id="KW-0697">Rotamase</keyword>
<dbReference type="InterPro" id="IPR002130">
    <property type="entry name" value="Cyclophilin-type_PPIase_dom"/>
</dbReference>
<accession>A0AA39J0L5</accession>
<dbReference type="SUPFAM" id="SSF50891">
    <property type="entry name" value="Cyclophilin-like"/>
    <property type="match status" value="1"/>
</dbReference>
<dbReference type="Proteomes" id="UP001175226">
    <property type="component" value="Unassembled WGS sequence"/>
</dbReference>
<sequence length="71" mass="7946">MSRPLPYFDISISGAPWRCPCWVNREIPLKYAGSGFHRVTKDFMCQGGDFTVHDGTGELSIYGSNLPHEAQ</sequence>
<dbReference type="PANTHER" id="PTHR11071">
    <property type="entry name" value="PEPTIDYL-PROLYL CIS-TRANS ISOMERASE"/>
    <property type="match status" value="1"/>
</dbReference>
<evidence type="ECO:0000313" key="6">
    <source>
        <dbReference type="EMBL" id="KAK0432283.1"/>
    </source>
</evidence>
<dbReference type="PANTHER" id="PTHR11071:SF561">
    <property type="entry name" value="PEPTIDYL-PROLYL CIS-TRANS ISOMERASE D-RELATED"/>
    <property type="match status" value="1"/>
</dbReference>
<organism evidence="6 7">
    <name type="scientific">Armillaria borealis</name>
    <dbReference type="NCBI Taxonomy" id="47425"/>
    <lineage>
        <taxon>Eukaryota</taxon>
        <taxon>Fungi</taxon>
        <taxon>Dikarya</taxon>
        <taxon>Basidiomycota</taxon>
        <taxon>Agaricomycotina</taxon>
        <taxon>Agaricomycetes</taxon>
        <taxon>Agaricomycetidae</taxon>
        <taxon>Agaricales</taxon>
        <taxon>Marasmiineae</taxon>
        <taxon>Physalacriaceae</taxon>
        <taxon>Armillaria</taxon>
    </lineage>
</organism>
<protein>
    <recommendedName>
        <fullName evidence="2">peptidylprolyl isomerase</fullName>
        <ecNumber evidence="2">5.2.1.8</ecNumber>
    </recommendedName>
</protein>
<evidence type="ECO:0000256" key="4">
    <source>
        <dbReference type="ARBA" id="ARBA00023235"/>
    </source>
</evidence>
<name>A0AA39J0L5_9AGAR</name>
<comment type="catalytic activity">
    <reaction evidence="1">
        <text>[protein]-peptidylproline (omega=180) = [protein]-peptidylproline (omega=0)</text>
        <dbReference type="Rhea" id="RHEA:16237"/>
        <dbReference type="Rhea" id="RHEA-COMP:10747"/>
        <dbReference type="Rhea" id="RHEA-COMP:10748"/>
        <dbReference type="ChEBI" id="CHEBI:83833"/>
        <dbReference type="ChEBI" id="CHEBI:83834"/>
        <dbReference type="EC" id="5.2.1.8"/>
    </reaction>
</comment>
<keyword evidence="4" id="KW-0413">Isomerase</keyword>
<evidence type="ECO:0000256" key="3">
    <source>
        <dbReference type="ARBA" id="ARBA00023110"/>
    </source>
</evidence>
<dbReference type="GO" id="GO:0016018">
    <property type="term" value="F:cyclosporin A binding"/>
    <property type="evidence" value="ECO:0007669"/>
    <property type="project" value="TreeGrafter"/>
</dbReference>